<dbReference type="SUPFAM" id="SSF52833">
    <property type="entry name" value="Thioredoxin-like"/>
    <property type="match status" value="1"/>
</dbReference>
<dbReference type="Pfam" id="PF05768">
    <property type="entry name" value="Glrx-like"/>
    <property type="match status" value="1"/>
</dbReference>
<sequence>MPLVRFYTTSGCRLCDEAFDVARPIIERLKFRLQIIEIMDDPDIEATYGERIPVIHRMDQDAVLEWPFSAAAIYRYLA</sequence>
<evidence type="ECO:0000313" key="2">
    <source>
        <dbReference type="Proteomes" id="UP000315400"/>
    </source>
</evidence>
<reference evidence="1 2" key="1">
    <citation type="submission" date="2019-06" db="EMBL/GenBank/DDBJ databases">
        <title>Metagenome assembled Genome of Spiribacter salinus SL48-SHIP from the microbial mat of Salt Lake 48 (Novosibirsk region, Russia).</title>
        <authorList>
            <person name="Shipova A."/>
            <person name="Rozanov A.S."/>
            <person name="Bryanskaya A.V."/>
            <person name="Peltek S.E."/>
        </authorList>
    </citation>
    <scope>NUCLEOTIDE SEQUENCE [LARGE SCALE GENOMIC DNA]</scope>
    <source>
        <strain evidence="1">SL48-SHIP-2</strain>
    </source>
</reference>
<name>A0A540VU79_9GAMM</name>
<comment type="caution">
    <text evidence="1">The sequence shown here is derived from an EMBL/GenBank/DDBJ whole genome shotgun (WGS) entry which is preliminary data.</text>
</comment>
<dbReference type="Gene3D" id="3.40.30.10">
    <property type="entry name" value="Glutaredoxin"/>
    <property type="match status" value="1"/>
</dbReference>
<gene>
    <name evidence="1" type="ORF">FKY71_04130</name>
</gene>
<dbReference type="AlphaFoldDB" id="A0A540VU79"/>
<dbReference type="Proteomes" id="UP000315400">
    <property type="component" value="Unassembled WGS sequence"/>
</dbReference>
<dbReference type="InterPro" id="IPR008554">
    <property type="entry name" value="Glutaredoxin-like"/>
</dbReference>
<dbReference type="STRING" id="1260251.SPISAL_04265"/>
<dbReference type="EMBL" id="VIFK01000017">
    <property type="protein sequence ID" value="TQF00277.1"/>
    <property type="molecule type" value="Genomic_DNA"/>
</dbReference>
<organism evidence="1 2">
    <name type="scientific">Spiribacter salinus</name>
    <dbReference type="NCBI Taxonomy" id="1335746"/>
    <lineage>
        <taxon>Bacteria</taxon>
        <taxon>Pseudomonadati</taxon>
        <taxon>Pseudomonadota</taxon>
        <taxon>Gammaproteobacteria</taxon>
        <taxon>Chromatiales</taxon>
        <taxon>Ectothiorhodospiraceae</taxon>
        <taxon>Spiribacter</taxon>
    </lineage>
</organism>
<accession>A0A540VU79</accession>
<protein>
    <submittedName>
        <fullName evidence="1">Glutaredoxin family protein</fullName>
    </submittedName>
</protein>
<dbReference type="InterPro" id="IPR036249">
    <property type="entry name" value="Thioredoxin-like_sf"/>
</dbReference>
<evidence type="ECO:0000313" key="1">
    <source>
        <dbReference type="EMBL" id="TQF00277.1"/>
    </source>
</evidence>
<proteinExistence type="predicted"/>